<dbReference type="InterPro" id="IPR029069">
    <property type="entry name" value="HotDog_dom_sf"/>
</dbReference>
<dbReference type="CDD" id="cd03450">
    <property type="entry name" value="NodN"/>
    <property type="match status" value="1"/>
</dbReference>
<gene>
    <name evidence="2" type="ORF">ABS24_02415</name>
</gene>
<dbReference type="PANTHER" id="PTHR42993">
    <property type="entry name" value="MAOC-LIKE DEHYDRATASE DOMAIN-CONTAINING PROTEIN"/>
    <property type="match status" value="1"/>
</dbReference>
<reference evidence="2 3" key="1">
    <citation type="submission" date="2015-10" db="EMBL/GenBank/DDBJ databases">
        <title>Metagenome-Assembled Genomes uncover a global brackish microbiome.</title>
        <authorList>
            <person name="Hugerth L.W."/>
            <person name="Larsson J."/>
            <person name="Alneberg J."/>
            <person name="Lindh M.V."/>
            <person name="Legrand C."/>
            <person name="Pinhassi J."/>
            <person name="Andersson A.F."/>
        </authorList>
    </citation>
    <scope>NUCLEOTIDE SEQUENCE [LARGE SCALE GENOMIC DNA]</scope>
    <source>
        <strain evidence="2">BACL26 MAG-121220-bin70</strain>
    </source>
</reference>
<evidence type="ECO:0000313" key="2">
    <source>
        <dbReference type="EMBL" id="KRO92334.1"/>
    </source>
</evidence>
<dbReference type="PANTHER" id="PTHR42993:SF1">
    <property type="entry name" value="MAOC-LIKE DEHYDRATASE DOMAIN-CONTAINING PROTEIN"/>
    <property type="match status" value="1"/>
</dbReference>
<feature type="domain" description="MaoC-like" evidence="1">
    <location>
        <begin position="14"/>
        <end position="120"/>
    </location>
</feature>
<dbReference type="InterPro" id="IPR039375">
    <property type="entry name" value="NodN-like"/>
</dbReference>
<dbReference type="Proteomes" id="UP000051213">
    <property type="component" value="Unassembled WGS sequence"/>
</dbReference>
<name>A0A0R2TZS9_9GAMM</name>
<dbReference type="Gene3D" id="3.10.129.10">
    <property type="entry name" value="Hotdog Thioesterase"/>
    <property type="match status" value="1"/>
</dbReference>
<evidence type="ECO:0000313" key="3">
    <source>
        <dbReference type="Proteomes" id="UP000051213"/>
    </source>
</evidence>
<proteinExistence type="predicted"/>
<dbReference type="AlphaFoldDB" id="A0A0R2TZS9"/>
<dbReference type="SUPFAM" id="SSF54637">
    <property type="entry name" value="Thioesterase/thiol ester dehydrase-isomerase"/>
    <property type="match status" value="1"/>
</dbReference>
<accession>A0A0R2TZS9</accession>
<dbReference type="InterPro" id="IPR002539">
    <property type="entry name" value="MaoC-like_dom"/>
</dbReference>
<dbReference type="EMBL" id="LICA01000346">
    <property type="protein sequence ID" value="KRO92334.1"/>
    <property type="molecule type" value="Genomic_DNA"/>
</dbReference>
<protein>
    <submittedName>
        <fullName evidence="2">Nodulation protein NodN</fullName>
    </submittedName>
</protein>
<sequence>MPQMINKTEIEQYVGHVCEPTSWFEVTQEQVNEFADCTLDRQFIHIDPVAAANTPFGGTIAHGFLTLSMLSYFSQSYNLLIEGIYMGVNKGFDKVRFVAPVRVGSKIRCHATILGITEKRPGQFDFKVEITVEIEGGDKPALVAEWLSVQMVH</sequence>
<comment type="caution">
    <text evidence="2">The sequence shown here is derived from an EMBL/GenBank/DDBJ whole genome shotgun (WGS) entry which is preliminary data.</text>
</comment>
<organism evidence="2 3">
    <name type="scientific">SAR92 bacterium BACL26 MAG-121220-bin70</name>
    <dbReference type="NCBI Taxonomy" id="1655626"/>
    <lineage>
        <taxon>Bacteria</taxon>
        <taxon>Pseudomonadati</taxon>
        <taxon>Pseudomonadota</taxon>
        <taxon>Gammaproteobacteria</taxon>
        <taxon>Cellvibrionales</taxon>
        <taxon>Porticoccaceae</taxon>
        <taxon>SAR92 clade</taxon>
    </lineage>
</organism>
<evidence type="ECO:0000259" key="1">
    <source>
        <dbReference type="Pfam" id="PF01575"/>
    </source>
</evidence>
<dbReference type="Pfam" id="PF01575">
    <property type="entry name" value="MaoC_dehydratas"/>
    <property type="match status" value="1"/>
</dbReference>